<accession>A0AAD5TRL8</accession>
<keyword evidence="3" id="KW-1185">Reference proteome</keyword>
<sequence length="493" mass="53383">MPTPHSKEAGSSHDADDANNSIALNELEVQEPEYTSDFEQCHSPSPPLDGGSESYEIPVVDDPVFTSTFESDELGSENLSFVQGLPRNAERLSSAISAVSAILAVKTPDFPSDFEQLNSEFDSANDENAESAEIEKVLYVRGVPDEEVNSNVGSVNDKGSCGESAAVIPAIQDPTFSSTSSQLSQNEANTGNAISISSSTIPSILNPVFSSDFELLQAENVSSGCADALYDDAFEDYSKISSQAENVASRSTELRPALSVGLSSTESSSGSCTSNRSSLGLSPGGRSDSEAPPESAGVGTRSCSNVWDAEREIGQYEAAAETMYAKLRDAIIKSAVPRRINDIVKPAVGKRDPALDALRSRLAKNTKHLQAPPPPPATQLPSKWLHRLRWQNVLRTLEEPIINMPGSPPPSSEKRDEQALEKYFRTRTAALNKKTAEEYVRAPPPDAIELIAEIARGMPRAGTGPDVWDIHRRRERSRRRDSTAYIMEIRQLT</sequence>
<feature type="compositionally biased region" description="Low complexity" evidence="1">
    <location>
        <begin position="259"/>
        <end position="286"/>
    </location>
</feature>
<dbReference type="EMBL" id="JADGJQ010000007">
    <property type="protein sequence ID" value="KAJ3183016.1"/>
    <property type="molecule type" value="Genomic_DNA"/>
</dbReference>
<protein>
    <submittedName>
        <fullName evidence="2">Uncharacterized protein</fullName>
    </submittedName>
</protein>
<organism evidence="2 3">
    <name type="scientific">Geranomyces variabilis</name>
    <dbReference type="NCBI Taxonomy" id="109894"/>
    <lineage>
        <taxon>Eukaryota</taxon>
        <taxon>Fungi</taxon>
        <taxon>Fungi incertae sedis</taxon>
        <taxon>Chytridiomycota</taxon>
        <taxon>Chytridiomycota incertae sedis</taxon>
        <taxon>Chytridiomycetes</taxon>
        <taxon>Spizellomycetales</taxon>
        <taxon>Powellomycetaceae</taxon>
        <taxon>Geranomyces</taxon>
    </lineage>
</organism>
<comment type="caution">
    <text evidence="2">The sequence shown here is derived from an EMBL/GenBank/DDBJ whole genome shotgun (WGS) entry which is preliminary data.</text>
</comment>
<feature type="region of interest" description="Disordered" evidence="1">
    <location>
        <begin position="259"/>
        <end position="303"/>
    </location>
</feature>
<gene>
    <name evidence="2" type="ORF">HDU87_007438</name>
</gene>
<dbReference type="AlphaFoldDB" id="A0AAD5TRL8"/>
<feature type="compositionally biased region" description="Basic and acidic residues" evidence="1">
    <location>
        <begin position="1"/>
        <end position="16"/>
    </location>
</feature>
<proteinExistence type="predicted"/>
<dbReference type="Proteomes" id="UP001212152">
    <property type="component" value="Unassembled WGS sequence"/>
</dbReference>
<evidence type="ECO:0000313" key="2">
    <source>
        <dbReference type="EMBL" id="KAJ3183016.1"/>
    </source>
</evidence>
<name>A0AAD5TRL8_9FUNG</name>
<evidence type="ECO:0000313" key="3">
    <source>
        <dbReference type="Proteomes" id="UP001212152"/>
    </source>
</evidence>
<feature type="region of interest" description="Disordered" evidence="1">
    <location>
        <begin position="1"/>
        <end position="57"/>
    </location>
</feature>
<reference evidence="2" key="1">
    <citation type="submission" date="2020-05" db="EMBL/GenBank/DDBJ databases">
        <title>Phylogenomic resolution of chytrid fungi.</title>
        <authorList>
            <person name="Stajich J.E."/>
            <person name="Amses K."/>
            <person name="Simmons R."/>
            <person name="Seto K."/>
            <person name="Myers J."/>
            <person name="Bonds A."/>
            <person name="Quandt C.A."/>
            <person name="Barry K."/>
            <person name="Liu P."/>
            <person name="Grigoriev I."/>
            <person name="Longcore J.E."/>
            <person name="James T.Y."/>
        </authorList>
    </citation>
    <scope>NUCLEOTIDE SEQUENCE</scope>
    <source>
        <strain evidence="2">JEL0379</strain>
    </source>
</reference>
<evidence type="ECO:0000256" key="1">
    <source>
        <dbReference type="SAM" id="MobiDB-lite"/>
    </source>
</evidence>